<accession>A0A210PMW2</accession>
<dbReference type="SUPFAM" id="SSF51735">
    <property type="entry name" value="NAD(P)-binding Rossmann-fold domains"/>
    <property type="match status" value="1"/>
</dbReference>
<dbReference type="PRINTS" id="PR00081">
    <property type="entry name" value="GDHRDH"/>
</dbReference>
<dbReference type="GO" id="GO:0006006">
    <property type="term" value="P:glucose metabolic process"/>
    <property type="evidence" value="ECO:0007669"/>
    <property type="project" value="TreeGrafter"/>
</dbReference>
<dbReference type="OrthoDB" id="1393670at2759"/>
<dbReference type="Gene3D" id="3.40.50.720">
    <property type="entry name" value="NAD(P)-binding Rossmann-like Domain"/>
    <property type="match status" value="1"/>
</dbReference>
<keyword evidence="4" id="KW-0560">Oxidoreductase</keyword>
<gene>
    <name evidence="5" type="ORF">KP79_PYT25275</name>
</gene>
<protein>
    <submittedName>
        <fullName evidence="5">L-xylulose reductase</fullName>
    </submittedName>
</protein>
<dbReference type="PRINTS" id="PR00080">
    <property type="entry name" value="SDRFAMILY"/>
</dbReference>
<name>A0A210PMW2_MIZYE</name>
<keyword evidence="3" id="KW-0521">NADP</keyword>
<dbReference type="Proteomes" id="UP000242188">
    <property type="component" value="Unassembled WGS sequence"/>
</dbReference>
<dbReference type="STRING" id="6573.A0A210PMW2"/>
<dbReference type="Pfam" id="PF13561">
    <property type="entry name" value="adh_short_C2"/>
    <property type="match status" value="1"/>
</dbReference>
<dbReference type="AlphaFoldDB" id="A0A210PMW2"/>
<evidence type="ECO:0000313" key="5">
    <source>
        <dbReference type="EMBL" id="OWF37832.1"/>
    </source>
</evidence>
<sequence length="239" mass="25616">MLAGKKAIVTGAGRGIGLAIAHAMYKEGARLTTVSKTKENLDRLRTELPGIETVCVNMRDWESTRRSLEKLPPFDILVNNAGYGLSGSFINMPREVTDNMIDVNIKGMINVTQIIAAGMIAGGNGGAIVNVSSVASHRSFRDHTVYAATKAAIDAITRNLAREFAPHKIRVNSVNPSYVSTDMTKHIPEAAVEKLRLLTPTKRLLTPEEVAEAVLFLVNGSASSINGVNLLLDGGYSAT</sequence>
<evidence type="ECO:0000256" key="2">
    <source>
        <dbReference type="ARBA" id="ARBA00011881"/>
    </source>
</evidence>
<dbReference type="GO" id="GO:0004090">
    <property type="term" value="F:carbonyl reductase (NADPH) activity"/>
    <property type="evidence" value="ECO:0007669"/>
    <property type="project" value="TreeGrafter"/>
</dbReference>
<evidence type="ECO:0000256" key="1">
    <source>
        <dbReference type="ARBA" id="ARBA00006484"/>
    </source>
</evidence>
<dbReference type="FunFam" id="3.40.50.720:FF:000084">
    <property type="entry name" value="Short-chain dehydrogenase reductase"/>
    <property type="match status" value="1"/>
</dbReference>
<evidence type="ECO:0000256" key="4">
    <source>
        <dbReference type="ARBA" id="ARBA00023002"/>
    </source>
</evidence>
<dbReference type="PANTHER" id="PTHR44252">
    <property type="entry name" value="D-ERYTHRULOSE REDUCTASE"/>
    <property type="match status" value="1"/>
</dbReference>
<dbReference type="InterPro" id="IPR020904">
    <property type="entry name" value="Sc_DH/Rdtase_CS"/>
</dbReference>
<comment type="caution">
    <text evidence="5">The sequence shown here is derived from an EMBL/GenBank/DDBJ whole genome shotgun (WGS) entry which is preliminary data.</text>
</comment>
<dbReference type="InterPro" id="IPR051737">
    <property type="entry name" value="L-xylulose/Carbonyl_redctase"/>
</dbReference>
<proteinExistence type="inferred from homology"/>
<dbReference type="PANTHER" id="PTHR44252:SF3">
    <property type="entry name" value="D-ERYTHRULOSE REDUCTASE-RELATED"/>
    <property type="match status" value="1"/>
</dbReference>
<reference evidence="5 6" key="1">
    <citation type="journal article" date="2017" name="Nat. Ecol. Evol.">
        <title>Scallop genome provides insights into evolution of bilaterian karyotype and development.</title>
        <authorList>
            <person name="Wang S."/>
            <person name="Zhang J."/>
            <person name="Jiao W."/>
            <person name="Li J."/>
            <person name="Xun X."/>
            <person name="Sun Y."/>
            <person name="Guo X."/>
            <person name="Huan P."/>
            <person name="Dong B."/>
            <person name="Zhang L."/>
            <person name="Hu X."/>
            <person name="Sun X."/>
            <person name="Wang J."/>
            <person name="Zhao C."/>
            <person name="Wang Y."/>
            <person name="Wang D."/>
            <person name="Huang X."/>
            <person name="Wang R."/>
            <person name="Lv J."/>
            <person name="Li Y."/>
            <person name="Zhang Z."/>
            <person name="Liu B."/>
            <person name="Lu W."/>
            <person name="Hui Y."/>
            <person name="Liang J."/>
            <person name="Zhou Z."/>
            <person name="Hou R."/>
            <person name="Li X."/>
            <person name="Liu Y."/>
            <person name="Li H."/>
            <person name="Ning X."/>
            <person name="Lin Y."/>
            <person name="Zhao L."/>
            <person name="Xing Q."/>
            <person name="Dou J."/>
            <person name="Li Y."/>
            <person name="Mao J."/>
            <person name="Guo H."/>
            <person name="Dou H."/>
            <person name="Li T."/>
            <person name="Mu C."/>
            <person name="Jiang W."/>
            <person name="Fu Q."/>
            <person name="Fu X."/>
            <person name="Miao Y."/>
            <person name="Liu J."/>
            <person name="Yu Q."/>
            <person name="Li R."/>
            <person name="Liao H."/>
            <person name="Li X."/>
            <person name="Kong Y."/>
            <person name="Jiang Z."/>
            <person name="Chourrout D."/>
            <person name="Li R."/>
            <person name="Bao Z."/>
        </authorList>
    </citation>
    <scope>NUCLEOTIDE SEQUENCE [LARGE SCALE GENOMIC DNA]</scope>
    <source>
        <strain evidence="5 6">PY_sf001</strain>
    </source>
</reference>
<dbReference type="GO" id="GO:0005997">
    <property type="term" value="P:xylulose metabolic process"/>
    <property type="evidence" value="ECO:0007669"/>
    <property type="project" value="TreeGrafter"/>
</dbReference>
<comment type="similarity">
    <text evidence="1">Belongs to the short-chain dehydrogenases/reductases (SDR) family.</text>
</comment>
<evidence type="ECO:0000313" key="6">
    <source>
        <dbReference type="Proteomes" id="UP000242188"/>
    </source>
</evidence>
<keyword evidence="6" id="KW-1185">Reference proteome</keyword>
<evidence type="ECO:0000256" key="3">
    <source>
        <dbReference type="ARBA" id="ARBA00022857"/>
    </source>
</evidence>
<dbReference type="EMBL" id="NEDP02005578">
    <property type="protein sequence ID" value="OWF37832.1"/>
    <property type="molecule type" value="Genomic_DNA"/>
</dbReference>
<comment type="subunit">
    <text evidence="2">Homotetramer.</text>
</comment>
<dbReference type="InterPro" id="IPR036291">
    <property type="entry name" value="NAD(P)-bd_dom_sf"/>
</dbReference>
<dbReference type="InterPro" id="IPR002347">
    <property type="entry name" value="SDR_fam"/>
</dbReference>
<organism evidence="5 6">
    <name type="scientific">Mizuhopecten yessoensis</name>
    <name type="common">Japanese scallop</name>
    <name type="synonym">Patinopecten yessoensis</name>
    <dbReference type="NCBI Taxonomy" id="6573"/>
    <lineage>
        <taxon>Eukaryota</taxon>
        <taxon>Metazoa</taxon>
        <taxon>Spiralia</taxon>
        <taxon>Lophotrochozoa</taxon>
        <taxon>Mollusca</taxon>
        <taxon>Bivalvia</taxon>
        <taxon>Autobranchia</taxon>
        <taxon>Pteriomorphia</taxon>
        <taxon>Pectinida</taxon>
        <taxon>Pectinoidea</taxon>
        <taxon>Pectinidae</taxon>
        <taxon>Mizuhopecten</taxon>
    </lineage>
</organism>
<dbReference type="GO" id="GO:0050038">
    <property type="term" value="F:L-xylulose reductase (NADPH) activity"/>
    <property type="evidence" value="ECO:0007669"/>
    <property type="project" value="TreeGrafter"/>
</dbReference>
<dbReference type="PROSITE" id="PS00061">
    <property type="entry name" value="ADH_SHORT"/>
    <property type="match status" value="1"/>
</dbReference>